<dbReference type="GO" id="GO:0003677">
    <property type="term" value="F:DNA binding"/>
    <property type="evidence" value="ECO:0007669"/>
    <property type="project" value="UniProtKB-KW"/>
</dbReference>
<dbReference type="Pfam" id="PF00271">
    <property type="entry name" value="Helicase_C"/>
    <property type="match status" value="1"/>
</dbReference>
<dbReference type="CDD" id="cd18018">
    <property type="entry name" value="DEXHc_RecQ4-like"/>
    <property type="match status" value="1"/>
</dbReference>
<evidence type="ECO:0000256" key="12">
    <source>
        <dbReference type="ARBA" id="ARBA00044550"/>
    </source>
</evidence>
<accession>A0A1G6Q3I7</accession>
<evidence type="ECO:0000256" key="5">
    <source>
        <dbReference type="ARBA" id="ARBA00022806"/>
    </source>
</evidence>
<dbReference type="CDD" id="cd18794">
    <property type="entry name" value="SF2_C_RecQ"/>
    <property type="match status" value="1"/>
</dbReference>
<keyword evidence="2" id="KW-0479">Metal-binding</keyword>
<dbReference type="PROSITE" id="PS51194">
    <property type="entry name" value="HELICASE_CTER"/>
    <property type="match status" value="1"/>
</dbReference>
<comment type="similarity">
    <text evidence="1">Belongs to the helicase family. RecQ subfamily.</text>
</comment>
<dbReference type="InterPro" id="IPR001650">
    <property type="entry name" value="Helicase_C-like"/>
</dbReference>
<dbReference type="NCBIfam" id="TIGR00614">
    <property type="entry name" value="recQ_fam"/>
    <property type="match status" value="1"/>
</dbReference>
<dbReference type="InterPro" id="IPR032284">
    <property type="entry name" value="RecQ_Zn-bd"/>
</dbReference>
<dbReference type="AlphaFoldDB" id="A0A1G6Q3I7"/>
<keyword evidence="8" id="KW-0413">Isomerase</keyword>
<dbReference type="PANTHER" id="PTHR13710:SF105">
    <property type="entry name" value="ATP-DEPENDENT DNA HELICASE Q1"/>
    <property type="match status" value="1"/>
</dbReference>
<evidence type="ECO:0000256" key="8">
    <source>
        <dbReference type="ARBA" id="ARBA00023235"/>
    </source>
</evidence>
<evidence type="ECO:0000256" key="4">
    <source>
        <dbReference type="ARBA" id="ARBA00022801"/>
    </source>
</evidence>
<keyword evidence="6" id="KW-0067">ATP-binding</keyword>
<feature type="domain" description="Helicase ATP-binding" evidence="13">
    <location>
        <begin position="23"/>
        <end position="191"/>
    </location>
</feature>
<dbReference type="GO" id="GO:0005737">
    <property type="term" value="C:cytoplasm"/>
    <property type="evidence" value="ECO:0007669"/>
    <property type="project" value="TreeGrafter"/>
</dbReference>
<dbReference type="InterPro" id="IPR011545">
    <property type="entry name" value="DEAD/DEAH_box_helicase_dom"/>
</dbReference>
<dbReference type="RefSeq" id="WP_092439835.1">
    <property type="nucleotide sequence ID" value="NZ_FMYP01000057.1"/>
</dbReference>
<dbReference type="GO" id="GO:0030894">
    <property type="term" value="C:replisome"/>
    <property type="evidence" value="ECO:0007669"/>
    <property type="project" value="TreeGrafter"/>
</dbReference>
<dbReference type="GO" id="GO:0043138">
    <property type="term" value="F:3'-5' DNA helicase activity"/>
    <property type="evidence" value="ECO:0007669"/>
    <property type="project" value="UniProtKB-EC"/>
</dbReference>
<evidence type="ECO:0000313" key="15">
    <source>
        <dbReference type="EMBL" id="SDC86899.1"/>
    </source>
</evidence>
<keyword evidence="5 15" id="KW-0347">Helicase</keyword>
<dbReference type="PROSITE" id="PS51192">
    <property type="entry name" value="HELICASE_ATP_BIND_1"/>
    <property type="match status" value="1"/>
</dbReference>
<sequence length="639" mass="72450">MLHSSLKQYFGFDEFRPGQQAVVEKIVAGQSAVAIFPTGSGKSLCYQLSAIHLPHLTLVVSPLLALIQDQLDYLVRRGISAVRIDSTQGREVEMEVMRGIKSGAHKILMISVERFKNERFRRFLSEVPISLLVIDEAHCISEWGHNFRPDYMKLPTFQKAFKIEQVLLLTATATPKVIEDMCAKFSIGKENVIVTGFYRSNLHLRICSVAEQQKNRELLTLVVDKPNDPTIVYVTLQKTAEVVAHFLVHRGINAVAYHAGMKSEEREQIQNEFMTGKTACIVATIAFGMGIDKSDIRRVIHYDLPKSIEGYSQEIGRAGRDGQPSNCIVLANLDNVQVLENFIYGDTPELESIEQLLKEIPQDNRHWELQIGTLATKCNIRQLPLKTLLVYLEMKNIIKPLYSFYGSYRFANLVSNEVVLDKFQGERKAFVKAIFDNSQTARKWTNVDVKTICSAYDTPRDRVVAALEHFNEQGWIHLEATQMIEVFEVVGNDFEVGVLAEELFDLFRKKEEIEVNRIHEMVSLFESDVCLSKLLAEYFGETVSWAACGHCSVCNAGSVHLSKSANLPNLAFYSYPMLVNDFEQKMSGKTTPDLIARFLCGIAVPRFTTLKVKSLPNFGVLENYRYHEVIGWIESNRIQ</sequence>
<dbReference type="STRING" id="1640674.SAMN05216323_105727"/>
<name>A0A1G6Q3I7_9BACT</name>
<evidence type="ECO:0000259" key="13">
    <source>
        <dbReference type="PROSITE" id="PS51192"/>
    </source>
</evidence>
<keyword evidence="7" id="KW-0238">DNA-binding</keyword>
<dbReference type="Gene3D" id="3.40.50.300">
    <property type="entry name" value="P-loop containing nucleotide triphosphate hydrolases"/>
    <property type="match status" value="2"/>
</dbReference>
<dbReference type="GO" id="GO:0009378">
    <property type="term" value="F:four-way junction helicase activity"/>
    <property type="evidence" value="ECO:0007669"/>
    <property type="project" value="TreeGrafter"/>
</dbReference>
<dbReference type="PROSITE" id="PS00690">
    <property type="entry name" value="DEAH_ATP_HELICASE"/>
    <property type="match status" value="1"/>
</dbReference>
<evidence type="ECO:0000256" key="2">
    <source>
        <dbReference type="ARBA" id="ARBA00022723"/>
    </source>
</evidence>
<dbReference type="InterPro" id="IPR004589">
    <property type="entry name" value="DNA_helicase_ATP-dep_RecQ"/>
</dbReference>
<dbReference type="InterPro" id="IPR027417">
    <property type="entry name" value="P-loop_NTPase"/>
</dbReference>
<dbReference type="SMART" id="SM00487">
    <property type="entry name" value="DEXDc"/>
    <property type="match status" value="1"/>
</dbReference>
<dbReference type="GO" id="GO:0006281">
    <property type="term" value="P:DNA repair"/>
    <property type="evidence" value="ECO:0007669"/>
    <property type="project" value="TreeGrafter"/>
</dbReference>
<dbReference type="GO" id="GO:0046872">
    <property type="term" value="F:metal ion binding"/>
    <property type="evidence" value="ECO:0007669"/>
    <property type="project" value="UniProtKB-KW"/>
</dbReference>
<dbReference type="SMART" id="SM00490">
    <property type="entry name" value="HELICc"/>
    <property type="match status" value="1"/>
</dbReference>
<keyword evidence="3" id="KW-0547">Nucleotide-binding</keyword>
<gene>
    <name evidence="15" type="ORF">SAMN05216323_105727</name>
</gene>
<dbReference type="InterPro" id="IPR036388">
    <property type="entry name" value="WH-like_DNA-bd_sf"/>
</dbReference>
<evidence type="ECO:0000313" key="16">
    <source>
        <dbReference type="Proteomes" id="UP000199452"/>
    </source>
</evidence>
<evidence type="ECO:0000256" key="9">
    <source>
        <dbReference type="ARBA" id="ARBA00034617"/>
    </source>
</evidence>
<dbReference type="GO" id="GO:0016787">
    <property type="term" value="F:hydrolase activity"/>
    <property type="evidence" value="ECO:0007669"/>
    <property type="project" value="UniProtKB-KW"/>
</dbReference>
<dbReference type="GO" id="GO:0006310">
    <property type="term" value="P:DNA recombination"/>
    <property type="evidence" value="ECO:0007669"/>
    <property type="project" value="InterPro"/>
</dbReference>
<dbReference type="Pfam" id="PF16124">
    <property type="entry name" value="RecQ_Zn_bind"/>
    <property type="match status" value="1"/>
</dbReference>
<dbReference type="EC" id="5.6.2.4" evidence="10"/>
<comment type="catalytic activity">
    <reaction evidence="9">
        <text>Couples ATP hydrolysis with the unwinding of duplex DNA by translocating in the 3'-5' direction.</text>
        <dbReference type="EC" id="5.6.2.4"/>
    </reaction>
</comment>
<dbReference type="Proteomes" id="UP000199452">
    <property type="component" value="Unassembled WGS sequence"/>
</dbReference>
<dbReference type="Pfam" id="PF00270">
    <property type="entry name" value="DEAD"/>
    <property type="match status" value="1"/>
</dbReference>
<dbReference type="OrthoDB" id="9760034at2"/>
<evidence type="ECO:0000256" key="6">
    <source>
        <dbReference type="ARBA" id="ARBA00022840"/>
    </source>
</evidence>
<organism evidence="15 16">
    <name type="scientific">Williamwhitmania taraxaci</name>
    <dbReference type="NCBI Taxonomy" id="1640674"/>
    <lineage>
        <taxon>Bacteria</taxon>
        <taxon>Pseudomonadati</taxon>
        <taxon>Bacteroidota</taxon>
        <taxon>Bacteroidia</taxon>
        <taxon>Bacteroidales</taxon>
        <taxon>Williamwhitmaniaceae</taxon>
        <taxon>Williamwhitmania</taxon>
    </lineage>
</organism>
<dbReference type="Gene3D" id="1.10.10.10">
    <property type="entry name" value="Winged helix-like DNA-binding domain superfamily/Winged helix DNA-binding domain"/>
    <property type="match status" value="1"/>
</dbReference>
<protein>
    <recommendedName>
        <fullName evidence="11">ATP-dependent DNA helicase RecQ</fullName>
        <ecNumber evidence="10">5.6.2.4</ecNumber>
    </recommendedName>
    <alternativeName>
        <fullName evidence="12">DNA 3'-5' helicase RecQ</fullName>
    </alternativeName>
</protein>
<evidence type="ECO:0000256" key="7">
    <source>
        <dbReference type="ARBA" id="ARBA00023125"/>
    </source>
</evidence>
<dbReference type="SUPFAM" id="SSF52540">
    <property type="entry name" value="P-loop containing nucleoside triphosphate hydrolases"/>
    <property type="match status" value="1"/>
</dbReference>
<dbReference type="EMBL" id="FMYP01000057">
    <property type="protein sequence ID" value="SDC86899.1"/>
    <property type="molecule type" value="Genomic_DNA"/>
</dbReference>
<evidence type="ECO:0000259" key="14">
    <source>
        <dbReference type="PROSITE" id="PS51194"/>
    </source>
</evidence>
<dbReference type="GO" id="GO:0043590">
    <property type="term" value="C:bacterial nucleoid"/>
    <property type="evidence" value="ECO:0007669"/>
    <property type="project" value="TreeGrafter"/>
</dbReference>
<reference evidence="15 16" key="1">
    <citation type="submission" date="2016-09" db="EMBL/GenBank/DDBJ databases">
        <authorList>
            <person name="Capua I."/>
            <person name="De Benedictis P."/>
            <person name="Joannis T."/>
            <person name="Lombin L.H."/>
            <person name="Cattoli G."/>
        </authorList>
    </citation>
    <scope>NUCLEOTIDE SEQUENCE [LARGE SCALE GENOMIC DNA]</scope>
    <source>
        <strain evidence="15 16">A7P-90m</strain>
    </source>
</reference>
<dbReference type="GO" id="GO:0005524">
    <property type="term" value="F:ATP binding"/>
    <property type="evidence" value="ECO:0007669"/>
    <property type="project" value="UniProtKB-KW"/>
</dbReference>
<dbReference type="InterPro" id="IPR002464">
    <property type="entry name" value="DNA/RNA_helicase_DEAH_CS"/>
</dbReference>
<feature type="domain" description="Helicase C-terminal" evidence="14">
    <location>
        <begin position="214"/>
        <end position="361"/>
    </location>
</feature>
<dbReference type="PANTHER" id="PTHR13710">
    <property type="entry name" value="DNA HELICASE RECQ FAMILY MEMBER"/>
    <property type="match status" value="1"/>
</dbReference>
<evidence type="ECO:0000256" key="1">
    <source>
        <dbReference type="ARBA" id="ARBA00005446"/>
    </source>
</evidence>
<evidence type="ECO:0000256" key="10">
    <source>
        <dbReference type="ARBA" id="ARBA00034808"/>
    </source>
</evidence>
<keyword evidence="4" id="KW-0378">Hydrolase</keyword>
<dbReference type="InterPro" id="IPR014001">
    <property type="entry name" value="Helicase_ATP-bd"/>
</dbReference>
<keyword evidence="16" id="KW-1185">Reference proteome</keyword>
<evidence type="ECO:0000256" key="11">
    <source>
        <dbReference type="ARBA" id="ARBA00044535"/>
    </source>
</evidence>
<proteinExistence type="inferred from homology"/>
<evidence type="ECO:0000256" key="3">
    <source>
        <dbReference type="ARBA" id="ARBA00022741"/>
    </source>
</evidence>